<evidence type="ECO:0000256" key="2">
    <source>
        <dbReference type="ARBA" id="ARBA00022448"/>
    </source>
</evidence>
<keyword evidence="4 7" id="KW-0812">Transmembrane</keyword>
<dbReference type="Pfam" id="PF07690">
    <property type="entry name" value="MFS_1"/>
    <property type="match status" value="1"/>
</dbReference>
<feature type="transmembrane region" description="Helical" evidence="7">
    <location>
        <begin position="262"/>
        <end position="282"/>
    </location>
</feature>
<dbReference type="PANTHER" id="PTHR42718:SF46">
    <property type="entry name" value="BLR6921 PROTEIN"/>
    <property type="match status" value="1"/>
</dbReference>
<dbReference type="AlphaFoldDB" id="A0A7I9ZLM7"/>
<dbReference type="PANTHER" id="PTHR42718">
    <property type="entry name" value="MAJOR FACILITATOR SUPERFAMILY MULTIDRUG TRANSPORTER MFSC"/>
    <property type="match status" value="1"/>
</dbReference>
<feature type="transmembrane region" description="Helical" evidence="7">
    <location>
        <begin position="426"/>
        <end position="448"/>
    </location>
</feature>
<feature type="transmembrane region" description="Helical" evidence="7">
    <location>
        <begin position="135"/>
        <end position="159"/>
    </location>
</feature>
<evidence type="ECO:0000313" key="9">
    <source>
        <dbReference type="EMBL" id="GFH01743.1"/>
    </source>
</evidence>
<keyword evidence="2" id="KW-0813">Transport</keyword>
<proteinExistence type="predicted"/>
<evidence type="ECO:0000313" key="10">
    <source>
        <dbReference type="Proteomes" id="UP000465304"/>
    </source>
</evidence>
<dbReference type="InterPro" id="IPR004638">
    <property type="entry name" value="EmrB-like"/>
</dbReference>
<feature type="transmembrane region" description="Helical" evidence="7">
    <location>
        <begin position="220"/>
        <end position="241"/>
    </location>
</feature>
<evidence type="ECO:0000256" key="1">
    <source>
        <dbReference type="ARBA" id="ARBA00004651"/>
    </source>
</evidence>
<dbReference type="Gene3D" id="1.20.1250.20">
    <property type="entry name" value="MFS general substrate transporter like domains"/>
    <property type="match status" value="1"/>
</dbReference>
<dbReference type="PROSITE" id="PS50850">
    <property type="entry name" value="MFS"/>
    <property type="match status" value="1"/>
</dbReference>
<dbReference type="InterPro" id="IPR036259">
    <property type="entry name" value="MFS_trans_sf"/>
</dbReference>
<protein>
    <submittedName>
        <fullName evidence="9">MFS transporter</fullName>
    </submittedName>
</protein>
<feature type="transmembrane region" description="Helical" evidence="7">
    <location>
        <begin position="193"/>
        <end position="214"/>
    </location>
</feature>
<dbReference type="NCBIfam" id="TIGR00711">
    <property type="entry name" value="efflux_EmrB"/>
    <property type="match status" value="1"/>
</dbReference>
<name>A0A7I9ZLM7_9MYCO</name>
<reference evidence="9 10" key="1">
    <citation type="journal article" date="2019" name="Emerg. Microbes Infect.">
        <title>Comprehensive subspecies identification of 175 nontuberculous mycobacteria species based on 7547 genomic profiles.</title>
        <authorList>
            <person name="Matsumoto Y."/>
            <person name="Kinjo T."/>
            <person name="Motooka D."/>
            <person name="Nabeya D."/>
            <person name="Jung N."/>
            <person name="Uechi K."/>
            <person name="Horii T."/>
            <person name="Iida T."/>
            <person name="Fujita J."/>
            <person name="Nakamura S."/>
        </authorList>
    </citation>
    <scope>NUCLEOTIDE SEQUENCE [LARGE SCALE GENOMIC DNA]</scope>
    <source>
        <strain evidence="9 10">JCM 30996</strain>
    </source>
</reference>
<feature type="transmembrane region" description="Helical" evidence="7">
    <location>
        <begin position="77"/>
        <end position="96"/>
    </location>
</feature>
<organism evidence="9 10">
    <name type="scientific">Mycolicibacterium hippocampi</name>
    <dbReference type="NCBI Taxonomy" id="659824"/>
    <lineage>
        <taxon>Bacteria</taxon>
        <taxon>Bacillati</taxon>
        <taxon>Actinomycetota</taxon>
        <taxon>Actinomycetes</taxon>
        <taxon>Mycobacteriales</taxon>
        <taxon>Mycobacteriaceae</taxon>
        <taxon>Mycolicibacterium</taxon>
    </lineage>
</organism>
<feature type="transmembrane region" description="Helical" evidence="7">
    <location>
        <begin position="302"/>
        <end position="320"/>
    </location>
</feature>
<feature type="transmembrane region" description="Helical" evidence="7">
    <location>
        <begin position="327"/>
        <end position="347"/>
    </location>
</feature>
<feature type="transmembrane region" description="Helical" evidence="7">
    <location>
        <begin position="12"/>
        <end position="34"/>
    </location>
</feature>
<evidence type="ECO:0000256" key="4">
    <source>
        <dbReference type="ARBA" id="ARBA00022692"/>
    </source>
</evidence>
<gene>
    <name evidence="9" type="ORF">MHIP_22260</name>
</gene>
<evidence type="ECO:0000256" key="5">
    <source>
        <dbReference type="ARBA" id="ARBA00022989"/>
    </source>
</evidence>
<keyword evidence="3" id="KW-1003">Cell membrane</keyword>
<feature type="transmembrane region" description="Helical" evidence="7">
    <location>
        <begin position="165"/>
        <end position="181"/>
    </location>
</feature>
<dbReference type="GO" id="GO:0005886">
    <property type="term" value="C:plasma membrane"/>
    <property type="evidence" value="ECO:0007669"/>
    <property type="project" value="UniProtKB-SubCell"/>
</dbReference>
<dbReference type="Proteomes" id="UP000465304">
    <property type="component" value="Unassembled WGS sequence"/>
</dbReference>
<dbReference type="SUPFAM" id="SSF103473">
    <property type="entry name" value="MFS general substrate transporter"/>
    <property type="match status" value="1"/>
</dbReference>
<evidence type="ECO:0000256" key="6">
    <source>
        <dbReference type="ARBA" id="ARBA00023136"/>
    </source>
</evidence>
<evidence type="ECO:0000259" key="8">
    <source>
        <dbReference type="PROSITE" id="PS50850"/>
    </source>
</evidence>
<keyword evidence="6 7" id="KW-0472">Membrane</keyword>
<dbReference type="CDD" id="cd17321">
    <property type="entry name" value="MFS_MMR_MDR_like"/>
    <property type="match status" value="1"/>
</dbReference>
<comment type="caution">
    <text evidence="9">The sequence shown here is derived from an EMBL/GenBank/DDBJ whole genome shotgun (WGS) entry which is preliminary data.</text>
</comment>
<dbReference type="Gene3D" id="1.20.1720.10">
    <property type="entry name" value="Multidrug resistance protein D"/>
    <property type="match status" value="1"/>
</dbReference>
<dbReference type="RefSeq" id="WP_163888476.1">
    <property type="nucleotide sequence ID" value="NZ_BLLB01000002.1"/>
</dbReference>
<dbReference type="GO" id="GO:0022857">
    <property type="term" value="F:transmembrane transporter activity"/>
    <property type="evidence" value="ECO:0007669"/>
    <property type="project" value="InterPro"/>
</dbReference>
<comment type="subcellular location">
    <subcellularLocation>
        <location evidence="1">Cell membrane</location>
        <topology evidence="1">Multi-pass membrane protein</topology>
    </subcellularLocation>
</comment>
<keyword evidence="5 7" id="KW-1133">Transmembrane helix</keyword>
<feature type="transmembrane region" description="Helical" evidence="7">
    <location>
        <begin position="353"/>
        <end position="379"/>
    </location>
</feature>
<sequence>MPSFTVHQRWVIGLTSVASFMVALDLLVVSTALPTIQNDLDASLGLVQWAVTGYGLAFAVLLPVGAALGDRFGRRRVFGVGLALFAAASAACALSSGIEFLIAARVAQGAGAAVVMPLAVALLSSEMSDDRRGQALGVFEGLTGLATIAGPPVGGIVAYFVGWEWIFWVNVPIAVILIPLTRRLADSRGPDTALDLGGIVLITGGCLGVVWALVTGNESGWASAEVVVPLASGVVLLGLFIGWEGRAATPMLPLKLFRRRTFSASAVVSLLLYAALYGTVFFLSQYLQIGRGYTALESGLRLIPWTATLLVVAPLAGAMADRFGNRPVLVLGLALKAVGLGWLSLVATPETSYAALLLPLLVEGIGTSMAIPVVQSAMLGAVPPDDIGRASGVNGVSQEVGGVLGIAVLVALFAAAGSHLSSGEFVSGFVVVAAACAVFSAAAAIIAATMGEREERFVEATTAC</sequence>
<evidence type="ECO:0000256" key="3">
    <source>
        <dbReference type="ARBA" id="ARBA00022475"/>
    </source>
</evidence>
<evidence type="ECO:0000256" key="7">
    <source>
        <dbReference type="SAM" id="Phobius"/>
    </source>
</evidence>
<dbReference type="EMBL" id="BLLB01000002">
    <property type="protein sequence ID" value="GFH01743.1"/>
    <property type="molecule type" value="Genomic_DNA"/>
</dbReference>
<feature type="transmembrane region" description="Helical" evidence="7">
    <location>
        <begin position="400"/>
        <end position="420"/>
    </location>
</feature>
<feature type="transmembrane region" description="Helical" evidence="7">
    <location>
        <begin position="46"/>
        <end position="65"/>
    </location>
</feature>
<feature type="domain" description="Major facilitator superfamily (MFS) profile" evidence="8">
    <location>
        <begin position="11"/>
        <end position="451"/>
    </location>
</feature>
<keyword evidence="10" id="KW-1185">Reference proteome</keyword>
<dbReference type="PRINTS" id="PR01036">
    <property type="entry name" value="TCRTETB"/>
</dbReference>
<dbReference type="InterPro" id="IPR020846">
    <property type="entry name" value="MFS_dom"/>
</dbReference>
<dbReference type="InterPro" id="IPR011701">
    <property type="entry name" value="MFS"/>
</dbReference>
<accession>A0A7I9ZLM7</accession>
<feature type="transmembrane region" description="Helical" evidence="7">
    <location>
        <begin position="102"/>
        <end position="123"/>
    </location>
</feature>